<evidence type="ECO:0000256" key="1">
    <source>
        <dbReference type="SAM" id="MobiDB-lite"/>
    </source>
</evidence>
<dbReference type="Proteomes" id="UP000198460">
    <property type="component" value="Unassembled WGS sequence"/>
</dbReference>
<dbReference type="AlphaFoldDB" id="A0A238H3E7"/>
<gene>
    <name evidence="2" type="ORF">BSIN_2913</name>
</gene>
<name>A0A238H3E7_9BURK</name>
<dbReference type="EMBL" id="FXAN01000043">
    <property type="protein sequence ID" value="SMF99728.1"/>
    <property type="molecule type" value="Genomic_DNA"/>
</dbReference>
<evidence type="ECO:0000313" key="3">
    <source>
        <dbReference type="Proteomes" id="UP000198460"/>
    </source>
</evidence>
<sequence>MVEHGCSREDGARMRRDGPYLSAIEPIRSPDRINRDRS</sequence>
<feature type="compositionally biased region" description="Basic and acidic residues" evidence="1">
    <location>
        <begin position="28"/>
        <end position="38"/>
    </location>
</feature>
<feature type="region of interest" description="Disordered" evidence="1">
    <location>
        <begin position="1"/>
        <end position="38"/>
    </location>
</feature>
<feature type="compositionally biased region" description="Basic and acidic residues" evidence="1">
    <location>
        <begin position="1"/>
        <end position="18"/>
    </location>
</feature>
<accession>A0A238H3E7</accession>
<proteinExistence type="predicted"/>
<protein>
    <submittedName>
        <fullName evidence="2">Uncharacterized protein</fullName>
    </submittedName>
</protein>
<reference evidence="2 3" key="1">
    <citation type="submission" date="2017-04" db="EMBL/GenBank/DDBJ databases">
        <authorList>
            <person name="Afonso C.L."/>
            <person name="Miller P.J."/>
            <person name="Scott M.A."/>
            <person name="Spackman E."/>
            <person name="Goraichik I."/>
            <person name="Dimitrov K.M."/>
            <person name="Suarez D.L."/>
            <person name="Swayne D.E."/>
        </authorList>
    </citation>
    <scope>NUCLEOTIDE SEQUENCE [LARGE SCALE GENOMIC DNA]</scope>
    <source>
        <strain evidence="2">LMG 28154</strain>
    </source>
</reference>
<organism evidence="2 3">
    <name type="scientific">Burkholderia singularis</name>
    <dbReference type="NCBI Taxonomy" id="1503053"/>
    <lineage>
        <taxon>Bacteria</taxon>
        <taxon>Pseudomonadati</taxon>
        <taxon>Pseudomonadota</taxon>
        <taxon>Betaproteobacteria</taxon>
        <taxon>Burkholderiales</taxon>
        <taxon>Burkholderiaceae</taxon>
        <taxon>Burkholderia</taxon>
        <taxon>pseudomallei group</taxon>
    </lineage>
</organism>
<evidence type="ECO:0000313" key="2">
    <source>
        <dbReference type="EMBL" id="SMF99728.1"/>
    </source>
</evidence>